<evidence type="ECO:0000313" key="7">
    <source>
        <dbReference type="EMBL" id="MFC4605527.1"/>
    </source>
</evidence>
<dbReference type="PANTHER" id="PTHR47816">
    <property type="entry name" value="RIBOSOMAL RNA SMALL SUBUNIT METHYLTRANSFERASE C"/>
    <property type="match status" value="1"/>
</dbReference>
<dbReference type="EC" id="2.1.1.172" evidence="7"/>
<organism evidence="7 8">
    <name type="scientific">Rhodococcus kronopolitis</name>
    <dbReference type="NCBI Taxonomy" id="1460226"/>
    <lineage>
        <taxon>Bacteria</taxon>
        <taxon>Bacillati</taxon>
        <taxon>Actinomycetota</taxon>
        <taxon>Actinomycetes</taxon>
        <taxon>Mycobacteriales</taxon>
        <taxon>Nocardiaceae</taxon>
        <taxon>Rhodococcus</taxon>
    </lineage>
</organism>
<dbReference type="Proteomes" id="UP001595914">
    <property type="component" value="Unassembled WGS sequence"/>
</dbReference>
<sequence length="378" mass="39082">MPVPEELLSQLRRFPDVEAPNLFAVDGADRLILDEAAAALLAAEPGTVAVIGDRYGALTLGAVAGFGVLEPRVHQDPLTGEQALAANAARAGLAQSYRACPLDADLLAGATVVLMQLPRGLAELEEIAEAIARYADPDVVVFAGGRVKHLSVAMNEVLARSFVDVHASLGRQKARVLVARGTRPVPATPGYPRRERLAELDLEVLAHGAAFAGTKLDIGTRFLLDHLPRMAPDAATAVDLGCGTGILAVSLAKARPGLSVIATDQSAAAVASAAATAHANGVGDRVTALRDDAMATLADASADLIVCNPPFHVGAAVHTGGALSMFRAAGRVLSPGGELWTVYNSHLGYKGPLRSSVGPTEQIARNSKFTVSRSVRGA</sequence>
<dbReference type="InterPro" id="IPR029063">
    <property type="entry name" value="SAM-dependent_MTases_sf"/>
</dbReference>
<name>A0ABV9FY60_9NOCA</name>
<evidence type="ECO:0000256" key="4">
    <source>
        <dbReference type="ARBA" id="ARBA00022679"/>
    </source>
</evidence>
<dbReference type="PROSITE" id="PS00092">
    <property type="entry name" value="N6_MTASE"/>
    <property type="match status" value="1"/>
</dbReference>
<dbReference type="InterPro" id="IPR007848">
    <property type="entry name" value="Small_mtfrase_dom"/>
</dbReference>
<dbReference type="InterPro" id="IPR058679">
    <property type="entry name" value="RlmG_N"/>
</dbReference>
<keyword evidence="8" id="KW-1185">Reference proteome</keyword>
<dbReference type="SUPFAM" id="SSF53335">
    <property type="entry name" value="S-adenosyl-L-methionine-dependent methyltransferases"/>
    <property type="match status" value="1"/>
</dbReference>
<keyword evidence="3 7" id="KW-0489">Methyltransferase</keyword>
<keyword evidence="1" id="KW-0963">Cytoplasm</keyword>
<keyword evidence="4 7" id="KW-0808">Transferase</keyword>
<feature type="domain" description="Methyltransferase small" evidence="5">
    <location>
        <begin position="202"/>
        <end position="372"/>
    </location>
</feature>
<dbReference type="EC" id="2.1.1.174" evidence="7"/>
<evidence type="ECO:0000259" key="5">
    <source>
        <dbReference type="Pfam" id="PF05175"/>
    </source>
</evidence>
<dbReference type="CDD" id="cd02440">
    <property type="entry name" value="AdoMet_MTases"/>
    <property type="match status" value="1"/>
</dbReference>
<dbReference type="InterPro" id="IPR046977">
    <property type="entry name" value="RsmC/RlmG"/>
</dbReference>
<evidence type="ECO:0000256" key="2">
    <source>
        <dbReference type="ARBA" id="ARBA00022552"/>
    </source>
</evidence>
<comment type="caution">
    <text evidence="7">The sequence shown here is derived from an EMBL/GenBank/DDBJ whole genome shotgun (WGS) entry which is preliminary data.</text>
</comment>
<evidence type="ECO:0000256" key="3">
    <source>
        <dbReference type="ARBA" id="ARBA00022603"/>
    </source>
</evidence>
<proteinExistence type="predicted"/>
<dbReference type="Gene3D" id="3.40.50.150">
    <property type="entry name" value="Vaccinia Virus protein VP39"/>
    <property type="match status" value="2"/>
</dbReference>
<dbReference type="Pfam" id="PF05175">
    <property type="entry name" value="MTS"/>
    <property type="match status" value="1"/>
</dbReference>
<dbReference type="EMBL" id="JBHSFO010000012">
    <property type="protein sequence ID" value="MFC4605527.1"/>
    <property type="molecule type" value="Genomic_DNA"/>
</dbReference>
<dbReference type="InterPro" id="IPR002052">
    <property type="entry name" value="DNA_methylase_N6_adenine_CS"/>
</dbReference>
<reference evidence="8" key="1">
    <citation type="journal article" date="2019" name="Int. J. Syst. Evol. Microbiol.">
        <title>The Global Catalogue of Microorganisms (GCM) 10K type strain sequencing project: providing services to taxonomists for standard genome sequencing and annotation.</title>
        <authorList>
            <consortium name="The Broad Institute Genomics Platform"/>
            <consortium name="The Broad Institute Genome Sequencing Center for Infectious Disease"/>
            <person name="Wu L."/>
            <person name="Ma J."/>
        </authorList>
    </citation>
    <scope>NUCLEOTIDE SEQUENCE [LARGE SCALE GENOMIC DNA]</scope>
    <source>
        <strain evidence="8">CCUG 54520</strain>
    </source>
</reference>
<dbReference type="Pfam" id="PF26049">
    <property type="entry name" value="RLMG_N"/>
    <property type="match status" value="1"/>
</dbReference>
<protein>
    <submittedName>
        <fullName evidence="7">Class I SAM-dependent methyltransferase</fullName>
        <ecNumber evidence="7">2.1.1.172</ecNumber>
        <ecNumber evidence="7">2.1.1.174</ecNumber>
    </submittedName>
</protein>
<evidence type="ECO:0000256" key="1">
    <source>
        <dbReference type="ARBA" id="ARBA00022490"/>
    </source>
</evidence>
<accession>A0ABV9FY60</accession>
<evidence type="ECO:0000259" key="6">
    <source>
        <dbReference type="Pfam" id="PF26049"/>
    </source>
</evidence>
<gene>
    <name evidence="7" type="ORF">ACFO6S_17645</name>
</gene>
<feature type="domain" description="RlmG N-terminal" evidence="6">
    <location>
        <begin position="10"/>
        <end position="180"/>
    </location>
</feature>
<dbReference type="PANTHER" id="PTHR47816:SF5">
    <property type="entry name" value="RIBOSOMAL RNA LARGE SUBUNIT METHYLTRANSFERASE G"/>
    <property type="match status" value="1"/>
</dbReference>
<evidence type="ECO:0000313" key="8">
    <source>
        <dbReference type="Proteomes" id="UP001595914"/>
    </source>
</evidence>
<dbReference type="GO" id="GO:0052916">
    <property type="term" value="F:23S rRNA (guanine(1835)-N(2))-methyltransferase activity"/>
    <property type="evidence" value="ECO:0007669"/>
    <property type="project" value="UniProtKB-EC"/>
</dbReference>
<dbReference type="GO" id="GO:0052914">
    <property type="term" value="F:16S rRNA (guanine(1207)-N(2))-methyltransferase activity"/>
    <property type="evidence" value="ECO:0007669"/>
    <property type="project" value="UniProtKB-EC"/>
</dbReference>
<dbReference type="RefSeq" id="WP_378419192.1">
    <property type="nucleotide sequence ID" value="NZ_JBHSFO010000012.1"/>
</dbReference>
<keyword evidence="2" id="KW-0698">rRNA processing</keyword>